<dbReference type="InterPro" id="IPR038028">
    <property type="entry name" value="BPTF"/>
</dbReference>
<dbReference type="GO" id="GO:0016589">
    <property type="term" value="C:NURF complex"/>
    <property type="evidence" value="ECO:0007669"/>
    <property type="project" value="InterPro"/>
</dbReference>
<feature type="compositionally biased region" description="Basic residues" evidence="6">
    <location>
        <begin position="1"/>
        <end position="10"/>
    </location>
</feature>
<proteinExistence type="predicted"/>
<dbReference type="Proteomes" id="UP000031036">
    <property type="component" value="Unassembled WGS sequence"/>
</dbReference>
<keyword evidence="9" id="KW-1185">Reference proteome</keyword>
<dbReference type="AlphaFoldDB" id="A0A0B2W637"/>
<dbReference type="GO" id="GO:0008270">
    <property type="term" value="F:zinc ion binding"/>
    <property type="evidence" value="ECO:0007669"/>
    <property type="project" value="UniProtKB-KW"/>
</dbReference>
<comment type="subcellular location">
    <subcellularLocation>
        <location evidence="1">Nucleus</location>
    </subcellularLocation>
</comment>
<sequence length="487" mass="55181">MARGKTRSKGVRGATSSTALRGNRGRVKRGSRATHSGAATTNGHKEKRRPWDDSDDEREKPDYYSGSSDMESDDPSAACPTKFLGVFDVEEECDEEDEGDAEEAFSRTPSVSSEGATAAASTTSLHSEVVPICPWIEIPSDRLPKLELPKSSKDLLIEESVLFDALEVYETCRSYYRSVHVSPFLFEDFCAALRSDEQSNLLAEMHISMLKLALKDDDEEQIILSVQDMNNSFNILLQLIEPMTYAEVLRQYVESDPHRFPAEVLEALSGNYPFTGVRPRLKVLSWLCDRFLQSREYKSIVRNEGRLTSDEHCRECGKPGDVLLCDGCEACYHLECAQLKDVPDGQWLCQVHGVTDCEATSCRSHKQPLRMTPLGYDRHGRRYWFAVRRIFVQDDKDGSVTYYSTLPQLYDLLARLDVYDLEHHLHIAIMELLPSIAEQMRVTMELTAQRVAATRTKIEPYLVTDNRPLDSSETELPFLIYSFAESL</sequence>
<feature type="compositionally biased region" description="Basic residues" evidence="6">
    <location>
        <begin position="23"/>
        <end position="32"/>
    </location>
</feature>
<evidence type="ECO:0000256" key="3">
    <source>
        <dbReference type="ARBA" id="ARBA00022771"/>
    </source>
</evidence>
<feature type="compositionally biased region" description="Basic and acidic residues" evidence="6">
    <location>
        <begin position="49"/>
        <end position="62"/>
    </location>
</feature>
<evidence type="ECO:0000313" key="9">
    <source>
        <dbReference type="Proteomes" id="UP000031036"/>
    </source>
</evidence>
<keyword evidence="2" id="KW-0479">Metal-binding</keyword>
<dbReference type="STRING" id="6265.A0A0B2W637"/>
<dbReference type="PANTHER" id="PTHR45975">
    <property type="entry name" value="NUCLEOSOME-REMODELING FACTOR SUBUNIT BPTF"/>
    <property type="match status" value="1"/>
</dbReference>
<dbReference type="OrthoDB" id="784962at2759"/>
<keyword evidence="5" id="KW-0539">Nucleus</keyword>
<keyword evidence="4" id="KW-0862">Zinc</keyword>
<dbReference type="PANTHER" id="PTHR45975:SF2">
    <property type="entry name" value="NUCLEOSOME-REMODELING FACTOR SUBUNIT BPTF"/>
    <property type="match status" value="1"/>
</dbReference>
<dbReference type="Pfam" id="PF23011">
    <property type="entry name" value="PHD-1st_NSD"/>
    <property type="match status" value="1"/>
</dbReference>
<gene>
    <name evidence="8" type="primary">nurf-1</name>
    <name evidence="8" type="ORF">Tcan_11563</name>
</gene>
<feature type="domain" description="DDT" evidence="7">
    <location>
        <begin position="159"/>
        <end position="219"/>
    </location>
</feature>
<dbReference type="SUPFAM" id="SSF57903">
    <property type="entry name" value="FYVE/PHD zinc finger"/>
    <property type="match status" value="1"/>
</dbReference>
<dbReference type="InterPro" id="IPR001965">
    <property type="entry name" value="Znf_PHD"/>
</dbReference>
<evidence type="ECO:0000256" key="5">
    <source>
        <dbReference type="ARBA" id="ARBA00023242"/>
    </source>
</evidence>
<evidence type="ECO:0000256" key="1">
    <source>
        <dbReference type="ARBA" id="ARBA00004123"/>
    </source>
</evidence>
<dbReference type="Gene3D" id="3.30.40.10">
    <property type="entry name" value="Zinc/RING finger domain, C3HC4 (zinc finger)"/>
    <property type="match status" value="1"/>
</dbReference>
<dbReference type="SMART" id="SM00571">
    <property type="entry name" value="DDT"/>
    <property type="match status" value="1"/>
</dbReference>
<dbReference type="EMBL" id="JPKZ01000189">
    <property type="protein sequence ID" value="KHN88715.1"/>
    <property type="molecule type" value="Genomic_DNA"/>
</dbReference>
<evidence type="ECO:0000259" key="7">
    <source>
        <dbReference type="PROSITE" id="PS50827"/>
    </source>
</evidence>
<dbReference type="InterPro" id="IPR013083">
    <property type="entry name" value="Znf_RING/FYVE/PHD"/>
</dbReference>
<dbReference type="InterPro" id="IPR028941">
    <property type="entry name" value="WHIM2_dom"/>
</dbReference>
<feature type="compositionally biased region" description="Polar residues" evidence="6">
    <location>
        <begin position="33"/>
        <end position="42"/>
    </location>
</feature>
<reference evidence="8 9" key="1">
    <citation type="submission" date="2014-11" db="EMBL/GenBank/DDBJ databases">
        <title>Genetic blueprint of the zoonotic pathogen Toxocara canis.</title>
        <authorList>
            <person name="Zhu X.-Q."/>
            <person name="Korhonen P.K."/>
            <person name="Cai H."/>
            <person name="Young N.D."/>
            <person name="Nejsum P."/>
            <person name="von Samson-Himmelstjerna G."/>
            <person name="Boag P.R."/>
            <person name="Tan P."/>
            <person name="Li Q."/>
            <person name="Min J."/>
            <person name="Yang Y."/>
            <person name="Wang X."/>
            <person name="Fang X."/>
            <person name="Hall R.S."/>
            <person name="Hofmann A."/>
            <person name="Sternberg P.W."/>
            <person name="Jex A.R."/>
            <person name="Gasser R.B."/>
        </authorList>
    </citation>
    <scope>NUCLEOTIDE SEQUENCE [LARGE SCALE GENOMIC DNA]</scope>
    <source>
        <strain evidence="8">PN_DK_2014</strain>
    </source>
</reference>
<protein>
    <submittedName>
        <fullName evidence="8">Nucleosome-remodeling factor subunit</fullName>
    </submittedName>
</protein>
<name>A0A0B2W637_TOXCA</name>
<feature type="region of interest" description="Disordered" evidence="6">
    <location>
        <begin position="91"/>
        <end position="118"/>
    </location>
</feature>
<evidence type="ECO:0000313" key="8">
    <source>
        <dbReference type="EMBL" id="KHN88715.1"/>
    </source>
</evidence>
<dbReference type="Pfam" id="PF15613">
    <property type="entry name" value="WSD"/>
    <property type="match status" value="1"/>
</dbReference>
<feature type="region of interest" description="Disordered" evidence="6">
    <location>
        <begin position="1"/>
        <end position="77"/>
    </location>
</feature>
<keyword evidence="3" id="KW-0863">Zinc-finger</keyword>
<comment type="caution">
    <text evidence="8">The sequence shown here is derived from an EMBL/GenBank/DDBJ whole genome shotgun (WGS) entry which is preliminary data.</text>
</comment>
<dbReference type="InterPro" id="IPR018501">
    <property type="entry name" value="DDT_dom"/>
</dbReference>
<dbReference type="GO" id="GO:0006357">
    <property type="term" value="P:regulation of transcription by RNA polymerase II"/>
    <property type="evidence" value="ECO:0007669"/>
    <property type="project" value="InterPro"/>
</dbReference>
<evidence type="ECO:0000256" key="6">
    <source>
        <dbReference type="SAM" id="MobiDB-lite"/>
    </source>
</evidence>
<dbReference type="InterPro" id="IPR011011">
    <property type="entry name" value="Znf_FYVE_PHD"/>
</dbReference>
<dbReference type="InterPro" id="IPR059153">
    <property type="entry name" value="NSD_PHD-1st"/>
</dbReference>
<dbReference type="Pfam" id="PF02791">
    <property type="entry name" value="DDT"/>
    <property type="match status" value="1"/>
</dbReference>
<dbReference type="OMA" id="NRESWID"/>
<dbReference type="GO" id="GO:0000978">
    <property type="term" value="F:RNA polymerase II cis-regulatory region sequence-specific DNA binding"/>
    <property type="evidence" value="ECO:0007669"/>
    <property type="project" value="TreeGrafter"/>
</dbReference>
<evidence type="ECO:0000256" key="2">
    <source>
        <dbReference type="ARBA" id="ARBA00022723"/>
    </source>
</evidence>
<dbReference type="SMART" id="SM00249">
    <property type="entry name" value="PHD"/>
    <property type="match status" value="1"/>
</dbReference>
<evidence type="ECO:0000256" key="4">
    <source>
        <dbReference type="ARBA" id="ARBA00022833"/>
    </source>
</evidence>
<accession>A0A0B2W637</accession>
<organism evidence="8 9">
    <name type="scientific">Toxocara canis</name>
    <name type="common">Canine roundworm</name>
    <dbReference type="NCBI Taxonomy" id="6265"/>
    <lineage>
        <taxon>Eukaryota</taxon>
        <taxon>Metazoa</taxon>
        <taxon>Ecdysozoa</taxon>
        <taxon>Nematoda</taxon>
        <taxon>Chromadorea</taxon>
        <taxon>Rhabditida</taxon>
        <taxon>Spirurina</taxon>
        <taxon>Ascaridomorpha</taxon>
        <taxon>Ascaridoidea</taxon>
        <taxon>Toxocaridae</taxon>
        <taxon>Toxocara</taxon>
    </lineage>
</organism>
<dbReference type="PROSITE" id="PS50827">
    <property type="entry name" value="DDT"/>
    <property type="match status" value="1"/>
</dbReference>
<feature type="compositionally biased region" description="Acidic residues" evidence="6">
    <location>
        <begin position="91"/>
        <end position="103"/>
    </location>
</feature>